<keyword evidence="4" id="KW-1185">Reference proteome</keyword>
<evidence type="ECO:0000313" key="2">
    <source>
        <dbReference type="EMBL" id="TQL39165.1"/>
    </source>
</evidence>
<dbReference type="Proteomes" id="UP000677457">
    <property type="component" value="Unassembled WGS sequence"/>
</dbReference>
<protein>
    <recommendedName>
        <fullName evidence="5">Transcriptional regulator</fullName>
    </recommendedName>
</protein>
<dbReference type="AlphaFoldDB" id="A0A542XTJ7"/>
<evidence type="ECO:0000313" key="1">
    <source>
        <dbReference type="EMBL" id="GIM88077.1"/>
    </source>
</evidence>
<reference evidence="1 4" key="2">
    <citation type="submission" date="2021-03" db="EMBL/GenBank/DDBJ databases">
        <title>Whole genome shotgun sequence of Salinispora arenicola NBRC 105043.</title>
        <authorList>
            <person name="Komaki H."/>
            <person name="Tamura T."/>
        </authorList>
    </citation>
    <scope>NUCLEOTIDE SEQUENCE [LARGE SCALE GENOMIC DNA]</scope>
    <source>
        <strain evidence="1 4">NBRC 105043</strain>
    </source>
</reference>
<dbReference type="EMBL" id="VFOL01000001">
    <property type="protein sequence ID" value="TQL39165.1"/>
    <property type="molecule type" value="Genomic_DNA"/>
</dbReference>
<reference evidence="2 3" key="1">
    <citation type="submission" date="2019-06" db="EMBL/GenBank/DDBJ databases">
        <title>Sequencing the genomes of 1000 actinobacteria strains.</title>
        <authorList>
            <person name="Klenk H.-P."/>
        </authorList>
    </citation>
    <scope>NUCLEOTIDE SEQUENCE [LARGE SCALE GENOMIC DNA]</scope>
    <source>
        <strain evidence="2 3">DSM 44819</strain>
    </source>
</reference>
<organism evidence="2 3">
    <name type="scientific">Salinispora arenicola</name>
    <dbReference type="NCBI Taxonomy" id="168697"/>
    <lineage>
        <taxon>Bacteria</taxon>
        <taxon>Bacillati</taxon>
        <taxon>Actinomycetota</taxon>
        <taxon>Actinomycetes</taxon>
        <taxon>Micromonosporales</taxon>
        <taxon>Micromonosporaceae</taxon>
        <taxon>Salinispora</taxon>
    </lineage>
</organism>
<dbReference type="EMBL" id="BOQM01000058">
    <property type="protein sequence ID" value="GIM88077.1"/>
    <property type="molecule type" value="Genomic_DNA"/>
</dbReference>
<evidence type="ECO:0000313" key="4">
    <source>
        <dbReference type="Proteomes" id="UP000677457"/>
    </source>
</evidence>
<sequence>MTGHRPGGQGSPLIHPLSWVRQERGWTYQDLAHVIATRVGNSAARREKAWRWEHWGVVPDSESQLALAAELGVSVEVVHTLGWPHWLPIGERINIHAPWTAESCLRSMDGVAGSAVLDRRGFLTLGFGAAAGLADQWLSLDPPQLASVLHGGAIDAELVTCLEQRLPALRQMDAALGGGHIRNVVDAELRLVTNLLAKSTYTERLGKRAFSVAAELGRIAGWTSFDSGYHAAAERYWISALRAARTADNRAVGANVLKCMSLQRMDADRTDEALSLARAAREGAKSVPARVLAMLTVRQARTHAVRNEVRDCEQLLSVAERAMDRAEDEVAPAWASYFDQAEYCAQVAACYLAVERREAADQWLAQSLATQSRDCRRDRATYLIWRADSVLGLGDVEHACELVSRAVPDIADARSVRNQNRLAGIHTKIKKYRHPAVSALDDQLHSLVA</sequence>
<comment type="caution">
    <text evidence="2">The sequence shown here is derived from an EMBL/GenBank/DDBJ whole genome shotgun (WGS) entry which is preliminary data.</text>
</comment>
<gene>
    <name evidence="2" type="ORF">FB564_4404</name>
    <name evidence="1" type="ORF">Sar04_48130</name>
</gene>
<evidence type="ECO:0000313" key="3">
    <source>
        <dbReference type="Proteomes" id="UP000315983"/>
    </source>
</evidence>
<proteinExistence type="predicted"/>
<dbReference type="Proteomes" id="UP000315983">
    <property type="component" value="Unassembled WGS sequence"/>
</dbReference>
<accession>A0A542XTJ7</accession>
<evidence type="ECO:0008006" key="5">
    <source>
        <dbReference type="Google" id="ProtNLM"/>
    </source>
</evidence>
<name>A0A542XTJ7_SALAC</name>